<dbReference type="EMBL" id="BAAANO010000002">
    <property type="protein sequence ID" value="GAA1998146.1"/>
    <property type="molecule type" value="Genomic_DNA"/>
</dbReference>
<proteinExistence type="predicted"/>
<organism evidence="2 3">
    <name type="scientific">Brevibacterium samyangense</name>
    <dbReference type="NCBI Taxonomy" id="366888"/>
    <lineage>
        <taxon>Bacteria</taxon>
        <taxon>Bacillati</taxon>
        <taxon>Actinomycetota</taxon>
        <taxon>Actinomycetes</taxon>
        <taxon>Micrococcales</taxon>
        <taxon>Brevibacteriaceae</taxon>
        <taxon>Brevibacterium</taxon>
    </lineage>
</organism>
<accession>A0ABP5EKS9</accession>
<evidence type="ECO:0000313" key="3">
    <source>
        <dbReference type="Proteomes" id="UP001500755"/>
    </source>
</evidence>
<comment type="caution">
    <text evidence="2">The sequence shown here is derived from an EMBL/GenBank/DDBJ whole genome shotgun (WGS) entry which is preliminary data.</text>
</comment>
<sequence length="82" mass="8403">MEKRNAIDSAMTEALDAALDALEGAEGHDAGIAAQGRPGRPKGWDGDECLEQSADAQSGCADGQRSGLGGEGCRCPRCSPQQ</sequence>
<evidence type="ECO:0000313" key="2">
    <source>
        <dbReference type="EMBL" id="GAA1998146.1"/>
    </source>
</evidence>
<feature type="region of interest" description="Disordered" evidence="1">
    <location>
        <begin position="29"/>
        <end position="72"/>
    </location>
</feature>
<reference evidence="3" key="1">
    <citation type="journal article" date="2019" name="Int. J. Syst. Evol. Microbiol.">
        <title>The Global Catalogue of Microorganisms (GCM) 10K type strain sequencing project: providing services to taxonomists for standard genome sequencing and annotation.</title>
        <authorList>
            <consortium name="The Broad Institute Genomics Platform"/>
            <consortium name="The Broad Institute Genome Sequencing Center for Infectious Disease"/>
            <person name="Wu L."/>
            <person name="Ma J."/>
        </authorList>
    </citation>
    <scope>NUCLEOTIDE SEQUENCE [LARGE SCALE GENOMIC DNA]</scope>
    <source>
        <strain evidence="3">JCM 14546</strain>
    </source>
</reference>
<protein>
    <submittedName>
        <fullName evidence="2">Uncharacterized protein</fullName>
    </submittedName>
</protein>
<dbReference type="Proteomes" id="UP001500755">
    <property type="component" value="Unassembled WGS sequence"/>
</dbReference>
<evidence type="ECO:0000256" key="1">
    <source>
        <dbReference type="SAM" id="MobiDB-lite"/>
    </source>
</evidence>
<dbReference type="RefSeq" id="WP_344306056.1">
    <property type="nucleotide sequence ID" value="NZ_BAAANO010000002.1"/>
</dbReference>
<keyword evidence="3" id="KW-1185">Reference proteome</keyword>
<gene>
    <name evidence="2" type="ORF">GCM10009755_01690</name>
</gene>
<name>A0ABP5EKS9_9MICO</name>